<dbReference type="RefSeq" id="WP_386026000.1">
    <property type="nucleotide sequence ID" value="NZ_JBHUHX010000018.1"/>
</dbReference>
<gene>
    <name evidence="2" type="ORF">ACFSJC_09380</name>
</gene>
<keyword evidence="3" id="KW-1185">Reference proteome</keyword>
<evidence type="ECO:0000256" key="1">
    <source>
        <dbReference type="SAM" id="MobiDB-lite"/>
    </source>
</evidence>
<accession>A0ABW4Y8N6</accession>
<organism evidence="2 3">
    <name type="scientific">Thiorhodococcus fuscus</name>
    <dbReference type="NCBI Taxonomy" id="527200"/>
    <lineage>
        <taxon>Bacteria</taxon>
        <taxon>Pseudomonadati</taxon>
        <taxon>Pseudomonadota</taxon>
        <taxon>Gammaproteobacteria</taxon>
        <taxon>Chromatiales</taxon>
        <taxon>Chromatiaceae</taxon>
        <taxon>Thiorhodococcus</taxon>
    </lineage>
</organism>
<name>A0ABW4Y8N6_9GAMM</name>
<dbReference type="Proteomes" id="UP001597337">
    <property type="component" value="Unassembled WGS sequence"/>
</dbReference>
<dbReference type="EMBL" id="JBHUHX010000018">
    <property type="protein sequence ID" value="MFD2112049.1"/>
    <property type="molecule type" value="Genomic_DNA"/>
</dbReference>
<protein>
    <recommendedName>
        <fullName evidence="4">TIGR03761 family integrating conjugative element protein</fullName>
    </recommendedName>
</protein>
<reference evidence="3" key="1">
    <citation type="journal article" date="2019" name="Int. J. Syst. Evol. Microbiol.">
        <title>The Global Catalogue of Microorganisms (GCM) 10K type strain sequencing project: providing services to taxonomists for standard genome sequencing and annotation.</title>
        <authorList>
            <consortium name="The Broad Institute Genomics Platform"/>
            <consortium name="The Broad Institute Genome Sequencing Center for Infectious Disease"/>
            <person name="Wu L."/>
            <person name="Ma J."/>
        </authorList>
    </citation>
    <scope>NUCLEOTIDE SEQUENCE [LARGE SCALE GENOMIC DNA]</scope>
    <source>
        <strain evidence="3">KACC 12597</strain>
    </source>
</reference>
<comment type="caution">
    <text evidence="2">The sequence shown here is derived from an EMBL/GenBank/DDBJ whole genome shotgun (WGS) entry which is preliminary data.</text>
</comment>
<evidence type="ECO:0000313" key="2">
    <source>
        <dbReference type="EMBL" id="MFD2112049.1"/>
    </source>
</evidence>
<proteinExistence type="predicted"/>
<sequence length="249" mass="27559">MTQILSDELAACMLGEQSTTLIGFVRLGIESLERHLQSGNPLQTWSSPLHGMQLGQISSGHVTDLAMMQRLLARNHAFLASMAAFSPEAREDDADPPDDGAERWTTQVRHAVTLRNPLLDSYFMNSVRLTERGSTTRFDFLGMRLAAQLGRLIPSKNLSNQVKAAKAKLWDLENLRDSRHASAPSNPQGYELLLYHPRDDDPAFSDGSINNLHAALKDLEKAGDRQSLRVRPVHSADEAAEHIIQAEAT</sequence>
<evidence type="ECO:0008006" key="4">
    <source>
        <dbReference type="Google" id="ProtNLM"/>
    </source>
</evidence>
<feature type="region of interest" description="Disordered" evidence="1">
    <location>
        <begin position="227"/>
        <end position="249"/>
    </location>
</feature>
<evidence type="ECO:0000313" key="3">
    <source>
        <dbReference type="Proteomes" id="UP001597337"/>
    </source>
</evidence>